<protein>
    <submittedName>
        <fullName evidence="1">Uncharacterized protein</fullName>
    </submittedName>
</protein>
<dbReference type="PATRIC" id="fig|1073366.3.peg.2382"/>
<keyword evidence="2" id="KW-1185">Reference proteome</keyword>
<accession>V8CGW2</accession>
<dbReference type="Proteomes" id="UP000018727">
    <property type="component" value="Unassembled WGS sequence"/>
</dbReference>
<proteinExistence type="predicted"/>
<gene>
    <name evidence="1" type="ORF">HMPREF1173_02327</name>
</gene>
<sequence length="575" mass="65296">MEKVNNQIKTTITKKMEKVFKVLKFHNTFSIFIVAALFTACTNNETTETTSEARTQVSGFTISTSQAYGSNLPTTRAKLDTDGRFFWEKGDKVTIFNFNTYYTSTAEATEAGASTHFEGKMIAKKGDRIAMFYPAINNETVKQGHFGHLYLDISKQKGTLEDFTNRFFFKFGLGEVDKVSNDIASVYANLQSQVSLCNCKFTFKRNGQTLMTKKLKITGAPSMATLNLNTNNPNGDLQLHHSGQTDIIDVEPSSAVAVTHIAMFPTKQEETYTLTVEDGNGKTYNVKQKMMLVAGKFYNFIIELGNPSTPEPPIGCGSVKWAKSNFILCDLCRSWNQSSYGFYRKPWSSNATRHGGHKGHKGHRICDTFRWGVIGEAAWNPNCHYCPPSGNREISGKMFTDPEMRHETKDFRKARYGDIVYWATCGKLRLPTAEEMTTLFTAYSWEYGFFAEHCQKPAYGFMFTCPPKGEVRTTYYDARCPKRFSWHDLCDGTFLPLAFYRAGNGCWVWNRCISKYMTSTLDQGCVDAWSFGHHVNPYGNETDWKTNKRCDAHTLRSRHSPCEFMPIRAVYVDKK</sequence>
<dbReference type="EMBL" id="AZJH01000038">
    <property type="protein sequence ID" value="ETD26250.1"/>
    <property type="molecule type" value="Genomic_DNA"/>
</dbReference>
<comment type="caution">
    <text evidence="1">The sequence shown here is derived from an EMBL/GenBank/DDBJ whole genome shotgun (WGS) entry which is preliminary data.</text>
</comment>
<evidence type="ECO:0000313" key="1">
    <source>
        <dbReference type="EMBL" id="ETD26250.1"/>
    </source>
</evidence>
<reference evidence="1 2" key="1">
    <citation type="submission" date="2013-10" db="EMBL/GenBank/DDBJ databases">
        <title>The Genome Sequence of Prevotella nigrescens CC14M.</title>
        <authorList>
            <consortium name="The Broad Institute Genomics Platform"/>
            <person name="Earl A."/>
            <person name="Allen-Vercoe E."/>
            <person name="Daigneault M."/>
            <person name="Young S.K."/>
            <person name="Zeng Q."/>
            <person name="Gargeya S."/>
            <person name="Fitzgerald M."/>
            <person name="Abouelleil A."/>
            <person name="Alvarado L."/>
            <person name="Chapman S.B."/>
            <person name="Gainer-Dewar J."/>
            <person name="Goldberg J."/>
            <person name="Griggs A."/>
            <person name="Gujja S."/>
            <person name="Hansen M."/>
            <person name="Howarth C."/>
            <person name="Imamovic A."/>
            <person name="Ireland A."/>
            <person name="Larimer J."/>
            <person name="McCowan C."/>
            <person name="Murphy C."/>
            <person name="Pearson M."/>
            <person name="Poon T.W."/>
            <person name="Priest M."/>
            <person name="Roberts A."/>
            <person name="Saif S."/>
            <person name="Shea T."/>
            <person name="Sykes S."/>
            <person name="Wortman J."/>
            <person name="Nusbaum C."/>
            <person name="Birren B."/>
        </authorList>
    </citation>
    <scope>NUCLEOTIDE SEQUENCE [LARGE SCALE GENOMIC DNA]</scope>
    <source>
        <strain evidence="1 2">CC14M</strain>
    </source>
</reference>
<dbReference type="AlphaFoldDB" id="V8CGW2"/>
<dbReference type="HOGENOM" id="CLU_459942_0_0_10"/>
<evidence type="ECO:0000313" key="2">
    <source>
        <dbReference type="Proteomes" id="UP000018727"/>
    </source>
</evidence>
<name>V8CGW2_9BACT</name>
<organism evidence="1 2">
    <name type="scientific">Prevotella nigrescens CC14M</name>
    <dbReference type="NCBI Taxonomy" id="1073366"/>
    <lineage>
        <taxon>Bacteria</taxon>
        <taxon>Pseudomonadati</taxon>
        <taxon>Bacteroidota</taxon>
        <taxon>Bacteroidia</taxon>
        <taxon>Bacteroidales</taxon>
        <taxon>Prevotellaceae</taxon>
        <taxon>Prevotella</taxon>
    </lineage>
</organism>